<accession>A0A8J5H001</accession>
<evidence type="ECO:0000256" key="1">
    <source>
        <dbReference type="ARBA" id="ARBA00001946"/>
    </source>
</evidence>
<evidence type="ECO:0000313" key="10">
    <source>
        <dbReference type="EMBL" id="KAG6514558.1"/>
    </source>
</evidence>
<keyword evidence="7" id="KW-0809">Transit peptide</keyword>
<reference evidence="10 11" key="1">
    <citation type="submission" date="2020-08" db="EMBL/GenBank/DDBJ databases">
        <title>Plant Genome Project.</title>
        <authorList>
            <person name="Zhang R.-G."/>
        </authorList>
    </citation>
    <scope>NUCLEOTIDE SEQUENCE [LARGE SCALE GENOMIC DNA]</scope>
    <source>
        <tissue evidence="10">Rhizome</tissue>
    </source>
</reference>
<dbReference type="GO" id="GO:0016462">
    <property type="term" value="F:pyrophosphatase activity"/>
    <property type="evidence" value="ECO:0007669"/>
    <property type="project" value="InterPro"/>
</dbReference>
<dbReference type="EMBL" id="JACMSC010000007">
    <property type="protein sequence ID" value="KAG6514558.1"/>
    <property type="molecule type" value="Genomic_DNA"/>
</dbReference>
<evidence type="ECO:0000256" key="8">
    <source>
        <dbReference type="ARBA" id="ARBA00023128"/>
    </source>
</evidence>
<dbReference type="GO" id="GO:0005739">
    <property type="term" value="C:mitochondrion"/>
    <property type="evidence" value="ECO:0007669"/>
    <property type="project" value="UniProtKB-SubCell"/>
</dbReference>
<evidence type="ECO:0000256" key="5">
    <source>
        <dbReference type="ARBA" id="ARBA00022801"/>
    </source>
</evidence>
<dbReference type="InterPro" id="IPR020084">
    <property type="entry name" value="NUDIX_hydrolase_CS"/>
</dbReference>
<comment type="caution">
    <text evidence="10">The sequence shown here is derived from an EMBL/GenBank/DDBJ whole genome shotgun (WGS) entry which is preliminary data.</text>
</comment>
<dbReference type="InterPro" id="IPR015797">
    <property type="entry name" value="NUDIX_hydrolase-like_dom_sf"/>
</dbReference>
<dbReference type="PANTHER" id="PTHR12629">
    <property type="entry name" value="DIPHOSPHOINOSITOL POLYPHOSPHATE PHOSPHOHYDROLASE"/>
    <property type="match status" value="1"/>
</dbReference>
<gene>
    <name evidence="10" type="ORF">ZIOFF_024921</name>
</gene>
<dbReference type="Pfam" id="PF00293">
    <property type="entry name" value="NUDIX"/>
    <property type="match status" value="1"/>
</dbReference>
<comment type="cofactor">
    <cofactor evidence="1">
        <name>Mg(2+)</name>
        <dbReference type="ChEBI" id="CHEBI:18420"/>
    </cofactor>
</comment>
<keyword evidence="8" id="KW-0496">Mitochondrion</keyword>
<organism evidence="10 11">
    <name type="scientific">Zingiber officinale</name>
    <name type="common">Ginger</name>
    <name type="synonym">Amomum zingiber</name>
    <dbReference type="NCBI Taxonomy" id="94328"/>
    <lineage>
        <taxon>Eukaryota</taxon>
        <taxon>Viridiplantae</taxon>
        <taxon>Streptophyta</taxon>
        <taxon>Embryophyta</taxon>
        <taxon>Tracheophyta</taxon>
        <taxon>Spermatophyta</taxon>
        <taxon>Magnoliopsida</taxon>
        <taxon>Liliopsida</taxon>
        <taxon>Zingiberales</taxon>
        <taxon>Zingiberaceae</taxon>
        <taxon>Zingiber</taxon>
    </lineage>
</organism>
<proteinExistence type="inferred from homology"/>
<dbReference type="PROSITE" id="PS00893">
    <property type="entry name" value="NUDIX_BOX"/>
    <property type="match status" value="1"/>
</dbReference>
<evidence type="ECO:0000256" key="3">
    <source>
        <dbReference type="ARBA" id="ARBA00005582"/>
    </source>
</evidence>
<evidence type="ECO:0000256" key="7">
    <source>
        <dbReference type="ARBA" id="ARBA00022946"/>
    </source>
</evidence>
<dbReference type="CDD" id="cd04666">
    <property type="entry name" value="NUDIX_DIPP2_like_Nudt4"/>
    <property type="match status" value="1"/>
</dbReference>
<protein>
    <recommendedName>
        <fullName evidence="9">Nudix hydrolase domain-containing protein</fullName>
    </recommendedName>
</protein>
<dbReference type="InterPro" id="IPR047198">
    <property type="entry name" value="DDP-like_NUDIX"/>
</dbReference>
<dbReference type="Proteomes" id="UP000734854">
    <property type="component" value="Unassembled WGS sequence"/>
</dbReference>
<evidence type="ECO:0000256" key="2">
    <source>
        <dbReference type="ARBA" id="ARBA00004173"/>
    </source>
</evidence>
<keyword evidence="5" id="KW-0378">Hydrolase</keyword>
<evidence type="ECO:0000259" key="9">
    <source>
        <dbReference type="PROSITE" id="PS51462"/>
    </source>
</evidence>
<comment type="similarity">
    <text evidence="3">Belongs to the Nudix hydrolase family.</text>
</comment>
<feature type="domain" description="Nudix hydrolase" evidence="9">
    <location>
        <begin position="95"/>
        <end position="240"/>
    </location>
</feature>
<keyword evidence="4" id="KW-0479">Metal-binding</keyword>
<name>A0A8J5H001_ZINOF</name>
<sequence>MIKILEVPDCLRRGGEEHGFAERSRSSPSLDHLLSLPGRLLRVVSCEIIEEPKREYKDGVLSSSAPRPGGGNPRRSMSSLLLARKGRHQQRYHNQLRLVAGCIPYKISRVGNSQSGDVLDRVEVLMISSPGRHDFVFPKGGWEIDETASEAACREALEEAGVRGTLNETALGVWEFRSKSRQNTCSLEGTCKGYMFALEVTEELNCYPEMDMRARKWVTVREAYELCRYNWMREALDSFRNLMTGKPISSVPELSESSAFRIGEVTAANYAIVPI</sequence>
<keyword evidence="6" id="KW-0460">Magnesium</keyword>
<evidence type="ECO:0000256" key="6">
    <source>
        <dbReference type="ARBA" id="ARBA00022842"/>
    </source>
</evidence>
<dbReference type="InterPro" id="IPR000086">
    <property type="entry name" value="NUDIX_hydrolase_dom"/>
</dbReference>
<dbReference type="FunFam" id="3.90.79.10:FF:000030">
    <property type="entry name" value="Nudix hydrolase 13 mitochondrial"/>
    <property type="match status" value="1"/>
</dbReference>
<dbReference type="GO" id="GO:0005634">
    <property type="term" value="C:nucleus"/>
    <property type="evidence" value="ECO:0007669"/>
    <property type="project" value="TreeGrafter"/>
</dbReference>
<dbReference type="PANTHER" id="PTHR12629:SF71">
    <property type="entry name" value="HYDROLASE 13, MITOCHONDRIAL, PUTATIVE, EXPRESSED-RELATED"/>
    <property type="match status" value="1"/>
</dbReference>
<dbReference type="AlphaFoldDB" id="A0A8J5H001"/>
<dbReference type="SUPFAM" id="SSF55811">
    <property type="entry name" value="Nudix"/>
    <property type="match status" value="1"/>
</dbReference>
<evidence type="ECO:0000313" key="11">
    <source>
        <dbReference type="Proteomes" id="UP000734854"/>
    </source>
</evidence>
<evidence type="ECO:0000256" key="4">
    <source>
        <dbReference type="ARBA" id="ARBA00022723"/>
    </source>
</evidence>
<comment type="subcellular location">
    <subcellularLocation>
        <location evidence="2">Mitochondrion</location>
    </subcellularLocation>
</comment>
<dbReference type="GO" id="GO:0046872">
    <property type="term" value="F:metal ion binding"/>
    <property type="evidence" value="ECO:0007669"/>
    <property type="project" value="UniProtKB-KW"/>
</dbReference>
<dbReference type="PROSITE" id="PS51462">
    <property type="entry name" value="NUDIX"/>
    <property type="match status" value="1"/>
</dbReference>
<keyword evidence="11" id="KW-1185">Reference proteome</keyword>
<dbReference type="Gene3D" id="3.90.79.10">
    <property type="entry name" value="Nucleoside Triphosphate Pyrophosphohydrolase"/>
    <property type="match status" value="1"/>
</dbReference>